<dbReference type="Gene3D" id="3.40.50.1000">
    <property type="entry name" value="HAD superfamily/HAD-like"/>
    <property type="match status" value="1"/>
</dbReference>
<sequence>MLCLILPDWQSLTASPFFIPLEHNMAIKAVVFDLGGVLFDWDAEYVYRELIPDDAARSHFLGHICNGAWRLQQDAGQSLQAGTDELAAAHPQHEMLIRLFYRRWPEMLRGTLPDGMAIFDALRQAGIPVYALTNWAAETWPYALTHYPFLQGFRRIVVSGQEGMAKPALPLYLLTHERIVMDMPDITPQEIAFIDDTRVNTEAAARFGWQGIHHTAAAQTAQRLRTLGLPL</sequence>
<dbReference type="Pfam" id="PF00702">
    <property type="entry name" value="Hydrolase"/>
    <property type="match status" value="1"/>
</dbReference>
<dbReference type="InterPro" id="IPR036412">
    <property type="entry name" value="HAD-like_sf"/>
</dbReference>
<reference evidence="2" key="1">
    <citation type="journal article" date="2019" name="Int. J. Syst. Evol. Microbiol.">
        <title>The Global Catalogue of Microorganisms (GCM) 10K type strain sequencing project: providing services to taxonomists for standard genome sequencing and annotation.</title>
        <authorList>
            <consortium name="The Broad Institute Genomics Platform"/>
            <consortium name="The Broad Institute Genome Sequencing Center for Infectious Disease"/>
            <person name="Wu L."/>
            <person name="Ma J."/>
        </authorList>
    </citation>
    <scope>NUCLEOTIDE SEQUENCE [LARGE SCALE GENOMIC DNA]</scope>
    <source>
        <strain evidence="2">CGMCC 1.8859</strain>
    </source>
</reference>
<comment type="caution">
    <text evidence="1">The sequence shown here is derived from an EMBL/GenBank/DDBJ whole genome shotgun (WGS) entry which is preliminary data.</text>
</comment>
<dbReference type="PANTHER" id="PTHR43611:SF3">
    <property type="entry name" value="FLAVIN MONONUCLEOTIDE HYDROLASE 1, CHLOROPLATIC"/>
    <property type="match status" value="1"/>
</dbReference>
<dbReference type="SUPFAM" id="SSF56784">
    <property type="entry name" value="HAD-like"/>
    <property type="match status" value="1"/>
</dbReference>
<dbReference type="GO" id="GO:0016787">
    <property type="term" value="F:hydrolase activity"/>
    <property type="evidence" value="ECO:0007669"/>
    <property type="project" value="UniProtKB-KW"/>
</dbReference>
<organism evidence="1 2">
    <name type="scientific">Silvimonas iriomotensis</name>
    <dbReference type="NCBI Taxonomy" id="449662"/>
    <lineage>
        <taxon>Bacteria</taxon>
        <taxon>Pseudomonadati</taxon>
        <taxon>Pseudomonadota</taxon>
        <taxon>Betaproteobacteria</taxon>
        <taxon>Neisseriales</taxon>
        <taxon>Chitinibacteraceae</taxon>
        <taxon>Silvimonas</taxon>
    </lineage>
</organism>
<accession>A0ABQ2P4T5</accession>
<dbReference type="EMBL" id="BMLX01000001">
    <property type="protein sequence ID" value="GGP18220.1"/>
    <property type="molecule type" value="Genomic_DNA"/>
</dbReference>
<proteinExistence type="predicted"/>
<gene>
    <name evidence="1" type="ORF">GCM10010970_03780</name>
</gene>
<dbReference type="PANTHER" id="PTHR43611">
    <property type="entry name" value="ALPHA-D-GLUCOSE 1-PHOSPHATE PHOSPHATASE"/>
    <property type="match status" value="1"/>
</dbReference>
<dbReference type="SFLD" id="SFLDG01129">
    <property type="entry name" value="C1.5:_HAD__Beta-PGM__Phosphata"/>
    <property type="match status" value="1"/>
</dbReference>
<keyword evidence="1" id="KW-0378">Hydrolase</keyword>
<dbReference type="SFLD" id="SFLDS00003">
    <property type="entry name" value="Haloacid_Dehalogenase"/>
    <property type="match status" value="1"/>
</dbReference>
<evidence type="ECO:0000313" key="2">
    <source>
        <dbReference type="Proteomes" id="UP000637267"/>
    </source>
</evidence>
<dbReference type="InterPro" id="IPR023214">
    <property type="entry name" value="HAD_sf"/>
</dbReference>
<keyword evidence="2" id="KW-1185">Reference proteome</keyword>
<protein>
    <submittedName>
        <fullName evidence="1">Hydrolase</fullName>
    </submittedName>
</protein>
<evidence type="ECO:0000313" key="1">
    <source>
        <dbReference type="EMBL" id="GGP18220.1"/>
    </source>
</evidence>
<name>A0ABQ2P4T5_9NEIS</name>
<dbReference type="Proteomes" id="UP000637267">
    <property type="component" value="Unassembled WGS sequence"/>
</dbReference>